<comment type="caution">
    <text evidence="8">The sequence shown here is derived from an EMBL/GenBank/DDBJ whole genome shotgun (WGS) entry which is preliminary data.</text>
</comment>
<keyword evidence="3" id="KW-0677">Repeat</keyword>
<dbReference type="InterPro" id="IPR001774">
    <property type="entry name" value="DSL"/>
</dbReference>
<dbReference type="PANTHER" id="PTHR24035">
    <property type="entry name" value="MULTIPLE EPIDERMAL GROWTH FACTOR-LIKE DOMAINS PROTEIN"/>
    <property type="match status" value="1"/>
</dbReference>
<dbReference type="GO" id="GO:0016020">
    <property type="term" value="C:membrane"/>
    <property type="evidence" value="ECO:0007669"/>
    <property type="project" value="InterPro"/>
</dbReference>
<dbReference type="Gene3D" id="2.60.40.3510">
    <property type="match status" value="1"/>
</dbReference>
<dbReference type="PROSITE" id="PS01186">
    <property type="entry name" value="EGF_2"/>
    <property type="match status" value="1"/>
</dbReference>
<evidence type="ECO:0000313" key="8">
    <source>
        <dbReference type="EMBL" id="CAI7998049.1"/>
    </source>
</evidence>
<dbReference type="InterPro" id="IPR052108">
    <property type="entry name" value="MEGF/SIB"/>
</dbReference>
<dbReference type="EMBL" id="CASHTH010000341">
    <property type="protein sequence ID" value="CAI7998049.1"/>
    <property type="molecule type" value="Genomic_DNA"/>
</dbReference>
<evidence type="ECO:0000256" key="4">
    <source>
        <dbReference type="ARBA" id="ARBA00023157"/>
    </source>
</evidence>
<feature type="domain" description="EGF-like" evidence="6 7">
    <location>
        <begin position="257"/>
        <end position="268"/>
    </location>
</feature>
<dbReference type="PANTHER" id="PTHR24035:SF109">
    <property type="entry name" value="PROTEIN DRAPER"/>
    <property type="match status" value="1"/>
</dbReference>
<keyword evidence="1" id="KW-0217">Developmental protein</keyword>
<sequence>MARHVGYQYFSVVMIALSIATGVESNYTLEILLLGYENPSHMAKSLENFRSGCCELDTTTPCRPCDNAFSVCVREVRLGVVEGDCDLLEESTLIAEDDDDLMFTIGEDIGGLSNPLTVSGEMWPGTVEIVFTVFDLDLTSTIGSSSDLVDNVFIYPDVPAGLSANDPFSDPTIFTGKASYSHLELAFRLTCGPHFYGPNCTFCVPSNDSTGHYSCDDRTGSKVCLEGYQGPETNCTDCVPASDCNHDGGYCILPGECLCHRGFTGDYCDLYTITTHPISPTTPQLSTTEAPTSTSPPTETLDVYASVGLASGAILIVVVVAVVLMNVTVCWCWMKKNRANKTKSVVLYDYINDPPTDDTNILETTNPAYVTTTPVPVSTNEAYGMCTNDVSSETHMTINEAYGDATTGVPVYEECDITTDVHTSTNEAYAATAVPNN</sequence>
<dbReference type="Proteomes" id="UP001174909">
    <property type="component" value="Unassembled WGS sequence"/>
</dbReference>
<dbReference type="SMART" id="SM00051">
    <property type="entry name" value="DSL"/>
    <property type="match status" value="1"/>
</dbReference>
<dbReference type="GO" id="GO:0007154">
    <property type="term" value="P:cell communication"/>
    <property type="evidence" value="ECO:0007669"/>
    <property type="project" value="InterPro"/>
</dbReference>
<keyword evidence="4" id="KW-1015">Disulfide bond</keyword>
<evidence type="ECO:0000256" key="2">
    <source>
        <dbReference type="ARBA" id="ARBA00022536"/>
    </source>
</evidence>
<accession>A0AA35VY22</accession>
<evidence type="ECO:0000259" key="7">
    <source>
        <dbReference type="PROSITE" id="PS01186"/>
    </source>
</evidence>
<keyword evidence="5" id="KW-0812">Transmembrane</keyword>
<reference evidence="8" key="1">
    <citation type="submission" date="2023-03" db="EMBL/GenBank/DDBJ databases">
        <authorList>
            <person name="Steffen K."/>
            <person name="Cardenas P."/>
        </authorList>
    </citation>
    <scope>NUCLEOTIDE SEQUENCE</scope>
</reference>
<keyword evidence="2" id="KW-0245">EGF-like domain</keyword>
<dbReference type="InterPro" id="IPR000742">
    <property type="entry name" value="EGF"/>
</dbReference>
<feature type="transmembrane region" description="Helical" evidence="5">
    <location>
        <begin position="303"/>
        <end position="334"/>
    </location>
</feature>
<dbReference type="AlphaFoldDB" id="A0AA35VY22"/>
<proteinExistence type="predicted"/>
<keyword evidence="5" id="KW-0472">Membrane</keyword>
<dbReference type="Gene3D" id="2.10.25.140">
    <property type="match status" value="1"/>
</dbReference>
<dbReference type="Pfam" id="PF01414">
    <property type="entry name" value="DSL"/>
    <property type="match status" value="1"/>
</dbReference>
<name>A0AA35VY22_GEOBA</name>
<keyword evidence="9" id="KW-1185">Reference proteome</keyword>
<evidence type="ECO:0000256" key="1">
    <source>
        <dbReference type="ARBA" id="ARBA00022473"/>
    </source>
</evidence>
<dbReference type="PROSITE" id="PS00022">
    <property type="entry name" value="EGF_1"/>
    <property type="match status" value="1"/>
</dbReference>
<evidence type="ECO:0000256" key="5">
    <source>
        <dbReference type="SAM" id="Phobius"/>
    </source>
</evidence>
<gene>
    <name evidence="8" type="ORF">GBAR_LOCUS2318</name>
</gene>
<evidence type="ECO:0000256" key="3">
    <source>
        <dbReference type="ARBA" id="ARBA00022737"/>
    </source>
</evidence>
<keyword evidence="5" id="KW-1133">Transmembrane helix</keyword>
<evidence type="ECO:0000313" key="9">
    <source>
        <dbReference type="Proteomes" id="UP001174909"/>
    </source>
</evidence>
<protein>
    <submittedName>
        <fullName evidence="8">Protein jagged-1</fullName>
    </submittedName>
</protein>
<evidence type="ECO:0000259" key="6">
    <source>
        <dbReference type="PROSITE" id="PS00022"/>
    </source>
</evidence>
<organism evidence="8 9">
    <name type="scientific">Geodia barretti</name>
    <name type="common">Barrett's horny sponge</name>
    <dbReference type="NCBI Taxonomy" id="519541"/>
    <lineage>
        <taxon>Eukaryota</taxon>
        <taxon>Metazoa</taxon>
        <taxon>Porifera</taxon>
        <taxon>Demospongiae</taxon>
        <taxon>Heteroscleromorpha</taxon>
        <taxon>Tetractinellida</taxon>
        <taxon>Astrophorina</taxon>
        <taxon>Geodiidae</taxon>
        <taxon>Geodia</taxon>
    </lineage>
</organism>